<evidence type="ECO:0000256" key="6">
    <source>
        <dbReference type="ARBA" id="ARBA00022448"/>
    </source>
</evidence>
<proteinExistence type="inferred from homology"/>
<evidence type="ECO:0000256" key="9">
    <source>
        <dbReference type="ARBA" id="ARBA00022786"/>
    </source>
</evidence>
<evidence type="ECO:0000313" key="23">
    <source>
        <dbReference type="Proteomes" id="UP001369086"/>
    </source>
</evidence>
<comment type="function">
    <text evidence="19">Cysteine protease that plays a key role in autophagy by mediating both proteolytic activation and delipidation of ATG8 family proteins.</text>
</comment>
<protein>
    <recommendedName>
        <fullName evidence="19">Cysteine protease</fullName>
        <ecNumber evidence="19">3.4.22.-</ecNumber>
    </recommendedName>
</protein>
<keyword evidence="20" id="KW-0732">Signal</keyword>
<comment type="similarity">
    <text evidence="5 19">Belongs to the peptidase C54 family.</text>
</comment>
<evidence type="ECO:0000256" key="16">
    <source>
        <dbReference type="ARBA" id="ARBA00023329"/>
    </source>
</evidence>
<keyword evidence="15" id="KW-0496">Mitochondrion</keyword>
<dbReference type="PANTHER" id="PTHR22624">
    <property type="entry name" value="CYSTEINE PROTEASE ATG4"/>
    <property type="match status" value="1"/>
</dbReference>
<evidence type="ECO:0000256" key="15">
    <source>
        <dbReference type="ARBA" id="ARBA00023128"/>
    </source>
</evidence>
<organism evidence="22 23">
    <name type="scientific">Huso huso</name>
    <name type="common">Beluga</name>
    <name type="synonym">Acipenser huso</name>
    <dbReference type="NCBI Taxonomy" id="61971"/>
    <lineage>
        <taxon>Eukaryota</taxon>
        <taxon>Metazoa</taxon>
        <taxon>Chordata</taxon>
        <taxon>Craniata</taxon>
        <taxon>Vertebrata</taxon>
        <taxon>Euteleostomi</taxon>
        <taxon>Actinopterygii</taxon>
        <taxon>Chondrostei</taxon>
        <taxon>Acipenseriformes</taxon>
        <taxon>Acipenseridae</taxon>
        <taxon>Huso</taxon>
    </lineage>
</organism>
<dbReference type="Proteomes" id="UP001369086">
    <property type="component" value="Unassembled WGS sequence"/>
</dbReference>
<evidence type="ECO:0000256" key="8">
    <source>
        <dbReference type="ARBA" id="ARBA00022670"/>
    </source>
</evidence>
<evidence type="ECO:0000256" key="14">
    <source>
        <dbReference type="ARBA" id="ARBA00023006"/>
    </source>
</evidence>
<dbReference type="Pfam" id="PF03416">
    <property type="entry name" value="Peptidase_C54"/>
    <property type="match status" value="1"/>
</dbReference>
<evidence type="ECO:0000256" key="5">
    <source>
        <dbReference type="ARBA" id="ARBA00010958"/>
    </source>
</evidence>
<keyword evidence="12" id="KW-0256">Endoplasmic reticulum</keyword>
<comment type="catalytic activity">
    <reaction evidence="17">
        <text>[protein]-C-terminal L-amino acid-glycyl-phosphatidylserine + H2O = [protein]-C-terminal L-amino acid-glycine + a 1,2-diacyl-sn-glycero-3-phospho-L-serine</text>
        <dbReference type="Rhea" id="RHEA:67576"/>
        <dbReference type="Rhea" id="RHEA-COMP:17324"/>
        <dbReference type="Rhea" id="RHEA-COMP:17326"/>
        <dbReference type="ChEBI" id="CHEBI:15377"/>
        <dbReference type="ChEBI" id="CHEBI:57262"/>
        <dbReference type="ChEBI" id="CHEBI:172940"/>
        <dbReference type="ChEBI" id="CHEBI:172942"/>
    </reaction>
    <physiologicalReaction direction="left-to-right" evidence="17">
        <dbReference type="Rhea" id="RHEA:67577"/>
    </physiologicalReaction>
</comment>
<accession>A0ABR0ZHS5</accession>
<dbReference type="InterPro" id="IPR038765">
    <property type="entry name" value="Papain-like_cys_pep_sf"/>
</dbReference>
<keyword evidence="23" id="KW-1185">Reference proteome</keyword>
<keyword evidence="7 19" id="KW-0963">Cytoplasm</keyword>
<evidence type="ECO:0000256" key="7">
    <source>
        <dbReference type="ARBA" id="ARBA00022490"/>
    </source>
</evidence>
<dbReference type="PANTHER" id="PTHR22624:SF39">
    <property type="entry name" value="CYSTEINE PROTEASE ATG4B"/>
    <property type="match status" value="1"/>
</dbReference>
<dbReference type="SUPFAM" id="SSF54001">
    <property type="entry name" value="Cysteine proteinases"/>
    <property type="match status" value="1"/>
</dbReference>
<evidence type="ECO:0000256" key="13">
    <source>
        <dbReference type="ARBA" id="ARBA00022927"/>
    </source>
</evidence>
<evidence type="ECO:0000256" key="10">
    <source>
        <dbReference type="ARBA" id="ARBA00022801"/>
    </source>
</evidence>
<evidence type="ECO:0000256" key="12">
    <source>
        <dbReference type="ARBA" id="ARBA00022824"/>
    </source>
</evidence>
<evidence type="ECO:0000256" key="18">
    <source>
        <dbReference type="ARBA" id="ARBA00029362"/>
    </source>
</evidence>
<keyword evidence="9" id="KW-0833">Ubl conjugation pathway</keyword>
<dbReference type="InterPro" id="IPR046792">
    <property type="entry name" value="Peptidase_C54_cat"/>
</dbReference>
<dbReference type="EMBL" id="JAHFZB010000011">
    <property type="protein sequence ID" value="KAK6484045.1"/>
    <property type="molecule type" value="Genomic_DNA"/>
</dbReference>
<feature type="domain" description="Peptidase C54 catalytic" evidence="21">
    <location>
        <begin position="56"/>
        <end position="289"/>
    </location>
</feature>
<keyword evidence="8 19" id="KW-0645">Protease</keyword>
<keyword evidence="6" id="KW-0813">Transport</keyword>
<name>A0ABR0ZHS5_HUSHU</name>
<keyword evidence="14 19" id="KW-0072">Autophagy</keyword>
<feature type="chain" id="PRO_5047442290" description="Cysteine protease" evidence="20">
    <location>
        <begin position="20"/>
        <end position="382"/>
    </location>
</feature>
<keyword evidence="11" id="KW-0788">Thiol protease</keyword>
<comment type="subcellular location">
    <subcellularLocation>
        <location evidence="4">Cytoplasm</location>
        <location evidence="4">Cytosol</location>
    </subcellularLocation>
    <subcellularLocation>
        <location evidence="3">Cytoplasmic vesicle</location>
        <location evidence="3">Autophagosome</location>
    </subcellularLocation>
    <subcellularLocation>
        <location evidence="2">Endoplasmic reticulum</location>
    </subcellularLocation>
    <subcellularLocation>
        <location evidence="1">Mitochondrion</location>
    </subcellularLocation>
</comment>
<evidence type="ECO:0000256" key="2">
    <source>
        <dbReference type="ARBA" id="ARBA00004240"/>
    </source>
</evidence>
<evidence type="ECO:0000313" key="22">
    <source>
        <dbReference type="EMBL" id="KAK6484045.1"/>
    </source>
</evidence>
<dbReference type="Pfam" id="PF20166">
    <property type="entry name" value="ATG4_LIR"/>
    <property type="match status" value="1"/>
</dbReference>
<evidence type="ECO:0000256" key="1">
    <source>
        <dbReference type="ARBA" id="ARBA00004173"/>
    </source>
</evidence>
<evidence type="ECO:0000256" key="3">
    <source>
        <dbReference type="ARBA" id="ARBA00004419"/>
    </source>
</evidence>
<comment type="caution">
    <text evidence="22">The sequence shown here is derived from an EMBL/GenBank/DDBJ whole genome shotgun (WGS) entry which is preliminary data.</text>
</comment>
<gene>
    <name evidence="22" type="ORF">HHUSO_G13705</name>
</gene>
<evidence type="ECO:0000256" key="20">
    <source>
        <dbReference type="SAM" id="SignalP"/>
    </source>
</evidence>
<keyword evidence="13 19" id="KW-0653">Protein transport</keyword>
<evidence type="ECO:0000256" key="11">
    <source>
        <dbReference type="ARBA" id="ARBA00022807"/>
    </source>
</evidence>
<reference evidence="22 23" key="1">
    <citation type="submission" date="2021-05" db="EMBL/GenBank/DDBJ databases">
        <authorList>
            <person name="Zahm M."/>
            <person name="Klopp C."/>
            <person name="Cabau C."/>
            <person name="Kuhl H."/>
            <person name="Suciu R."/>
            <person name="Ciorpac M."/>
            <person name="Holostenco D."/>
            <person name="Gessner J."/>
            <person name="Wuertz S."/>
            <person name="Hohne C."/>
            <person name="Stock M."/>
            <person name="Gislard M."/>
            <person name="Lluch J."/>
            <person name="Milhes M."/>
            <person name="Lampietro C."/>
            <person name="Lopez Roques C."/>
            <person name="Donnadieu C."/>
            <person name="Du K."/>
            <person name="Schartl M."/>
            <person name="Guiguen Y."/>
        </authorList>
    </citation>
    <scope>NUCLEOTIDE SEQUENCE [LARGE SCALE GENOMIC DNA]</scope>
    <source>
        <strain evidence="22">Hh-F2</strain>
        <tissue evidence="22">Blood</tissue>
    </source>
</reference>
<comment type="catalytic activity">
    <reaction evidence="18">
        <text>[protein]-C-terminal L-amino acid-glycyl-phosphatidylethanolamide + H2O = [protein]-C-terminal L-amino acid-glycine + a 1,2-diacyl-sn-glycero-3-phosphoethanolamine</text>
        <dbReference type="Rhea" id="RHEA:67548"/>
        <dbReference type="Rhea" id="RHEA-COMP:17323"/>
        <dbReference type="Rhea" id="RHEA-COMP:17324"/>
        <dbReference type="ChEBI" id="CHEBI:15377"/>
        <dbReference type="ChEBI" id="CHEBI:64612"/>
        <dbReference type="ChEBI" id="CHEBI:172940"/>
        <dbReference type="ChEBI" id="CHEBI:172941"/>
    </reaction>
    <physiologicalReaction direction="left-to-right" evidence="18">
        <dbReference type="Rhea" id="RHEA:67549"/>
    </physiologicalReaction>
</comment>
<sequence length="382" mass="43571">MSCLLPFLSLTLCVLSSLSATLTYDTLRFAEFEEFPQTEEPVWILGRESSALTEKDDILCDISSRLWFTYRKNFPPIGGTGPTSDTGWGCMLRCGQMILGEALVFRHLGRDWRWVKGKRQREEYYSILNAFIDKKDSYYSIHQIAQMGVGEGKSIGQWYGPNTVAQVLKKLSVFDSWSRLAVHVAMDNTVVIEEIKRLCMPWLDYAGAAAFLDPELERELNGFTEGACALDQSAVWKPLVLLIPLRLGLSEINEAYIETLKKCFMLPQSLGVIGGKPNSAHYFIGYVGECRRGTVCLSQIHLPLHRELGFFCSTEDDFDDWCLRIRKMSGRREALPMFELVDRQPSHFMSSDVLNLTPDFSDSDHLERFFDSEDEEFEILSL</sequence>
<dbReference type="InterPro" id="IPR046793">
    <property type="entry name" value="ATG4_LIR"/>
</dbReference>
<keyword evidence="16" id="KW-0968">Cytoplasmic vesicle</keyword>
<feature type="signal peptide" evidence="20">
    <location>
        <begin position="1"/>
        <end position="19"/>
    </location>
</feature>
<evidence type="ECO:0000256" key="19">
    <source>
        <dbReference type="RuleBase" id="RU363115"/>
    </source>
</evidence>
<keyword evidence="10 19" id="KW-0378">Hydrolase</keyword>
<dbReference type="EC" id="3.4.22.-" evidence="19"/>
<dbReference type="InterPro" id="IPR005078">
    <property type="entry name" value="Peptidase_C54"/>
</dbReference>
<evidence type="ECO:0000256" key="17">
    <source>
        <dbReference type="ARBA" id="ARBA00029289"/>
    </source>
</evidence>
<evidence type="ECO:0000259" key="21">
    <source>
        <dbReference type="Pfam" id="PF03416"/>
    </source>
</evidence>
<evidence type="ECO:0000256" key="4">
    <source>
        <dbReference type="ARBA" id="ARBA00004514"/>
    </source>
</evidence>